<dbReference type="AlphaFoldDB" id="A0A8K0UFH6"/>
<evidence type="ECO:0000313" key="1">
    <source>
        <dbReference type="EMBL" id="KAH8082027.1"/>
    </source>
</evidence>
<protein>
    <submittedName>
        <fullName evidence="1">Uncharacterized protein</fullName>
    </submittedName>
</protein>
<proteinExistence type="predicted"/>
<organism evidence="1 2">
    <name type="scientific">Cristinia sonorae</name>
    <dbReference type="NCBI Taxonomy" id="1940300"/>
    <lineage>
        <taxon>Eukaryota</taxon>
        <taxon>Fungi</taxon>
        <taxon>Dikarya</taxon>
        <taxon>Basidiomycota</taxon>
        <taxon>Agaricomycotina</taxon>
        <taxon>Agaricomycetes</taxon>
        <taxon>Agaricomycetidae</taxon>
        <taxon>Agaricales</taxon>
        <taxon>Pleurotineae</taxon>
        <taxon>Stephanosporaceae</taxon>
        <taxon>Cristinia</taxon>
    </lineage>
</organism>
<sequence length="172" mass="19105">MSLSEDSGFIRSPSEVSRYGELRSGHQNSVVDGSGSSRVQSELGHVIRLTRKNSSIRVETGWQPSRPGSFGRFPQTVSTNLYDLEWLIFTDHLIAQEEDYQITGGETMQAIKELIAAQRIQELIANAQETFPFSFASVASPIRVALLSISRARVKLVQATELNRVVTRHDSA</sequence>
<gene>
    <name evidence="1" type="ORF">BXZ70DRAFT_1080645</name>
</gene>
<accession>A0A8K0UFH6</accession>
<dbReference type="OrthoDB" id="3262464at2759"/>
<name>A0A8K0UFH6_9AGAR</name>
<reference evidence="1" key="1">
    <citation type="journal article" date="2021" name="New Phytol.">
        <title>Evolutionary innovations through gain and loss of genes in the ectomycorrhizal Boletales.</title>
        <authorList>
            <person name="Wu G."/>
            <person name="Miyauchi S."/>
            <person name="Morin E."/>
            <person name="Kuo A."/>
            <person name="Drula E."/>
            <person name="Varga T."/>
            <person name="Kohler A."/>
            <person name="Feng B."/>
            <person name="Cao Y."/>
            <person name="Lipzen A."/>
            <person name="Daum C."/>
            <person name="Hundley H."/>
            <person name="Pangilinan J."/>
            <person name="Johnson J."/>
            <person name="Barry K."/>
            <person name="LaButti K."/>
            <person name="Ng V."/>
            <person name="Ahrendt S."/>
            <person name="Min B."/>
            <person name="Choi I.G."/>
            <person name="Park H."/>
            <person name="Plett J.M."/>
            <person name="Magnuson J."/>
            <person name="Spatafora J.W."/>
            <person name="Nagy L.G."/>
            <person name="Henrissat B."/>
            <person name="Grigoriev I.V."/>
            <person name="Yang Z.L."/>
            <person name="Xu J."/>
            <person name="Martin F.M."/>
        </authorList>
    </citation>
    <scope>NUCLEOTIDE SEQUENCE</scope>
    <source>
        <strain evidence="1">KKN 215</strain>
    </source>
</reference>
<dbReference type="EMBL" id="JAEVFJ010000051">
    <property type="protein sequence ID" value="KAH8082027.1"/>
    <property type="molecule type" value="Genomic_DNA"/>
</dbReference>
<dbReference type="Proteomes" id="UP000813824">
    <property type="component" value="Unassembled WGS sequence"/>
</dbReference>
<evidence type="ECO:0000313" key="2">
    <source>
        <dbReference type="Proteomes" id="UP000813824"/>
    </source>
</evidence>
<keyword evidence="2" id="KW-1185">Reference proteome</keyword>
<comment type="caution">
    <text evidence="1">The sequence shown here is derived from an EMBL/GenBank/DDBJ whole genome shotgun (WGS) entry which is preliminary data.</text>
</comment>